<evidence type="ECO:0000313" key="1">
    <source>
        <dbReference type="EMBL" id="KAA8480080.1"/>
    </source>
</evidence>
<evidence type="ECO:0000313" key="2">
    <source>
        <dbReference type="Proteomes" id="UP000322918"/>
    </source>
</evidence>
<name>A0A5M9H0I4_9SPHI</name>
<evidence type="ECO:0008006" key="3">
    <source>
        <dbReference type="Google" id="ProtNLM"/>
    </source>
</evidence>
<reference evidence="1 2" key="1">
    <citation type="submission" date="2019-09" db="EMBL/GenBank/DDBJ databases">
        <title>Pararcticibacter amylolyticus gen. nov., sp. nov., isolated from a rottenly hemp rope, and reclassification of Pedobacter tournemirensis as Pararcticibacter tournemirensis comb. nov.</title>
        <authorList>
            <person name="Cai Y."/>
        </authorList>
    </citation>
    <scope>NUCLEOTIDE SEQUENCE [LARGE SCALE GENOMIC DNA]</scope>
    <source>
        <strain evidence="1 2">TF5-37.2-LB10</strain>
    </source>
</reference>
<sequence length="231" mass="26160">MESNNKPVIRATACLRKRAGALLTYTILTALLTSFLTTGKAQIWNEFFKQKKTQKKYLLQQIAALQMYIGYVQKGYEIADEGISTVKSIQDGEFSLHSAFFSSLKAVSPVIRNNTRVAEIIEMQLAVSGALKEIKKEDNLTPENIEYITDVSSTVLKECASGLDELLLVITAGKTEMKDDERLKRLDNIYHSMKNKSDFVQNFSGEVLLLTNQRRSEQESLKKLGRFYEND</sequence>
<accession>A0A5M9H0I4</accession>
<proteinExistence type="predicted"/>
<dbReference type="Proteomes" id="UP000322918">
    <property type="component" value="Unassembled WGS sequence"/>
</dbReference>
<dbReference type="EMBL" id="VWNE01000026">
    <property type="protein sequence ID" value="KAA8480080.1"/>
    <property type="molecule type" value="Genomic_DNA"/>
</dbReference>
<dbReference type="OrthoDB" id="673795at2"/>
<keyword evidence="2" id="KW-1185">Reference proteome</keyword>
<dbReference type="AlphaFoldDB" id="A0A5M9H0I4"/>
<dbReference type="RefSeq" id="WP_141814992.1">
    <property type="nucleotide sequence ID" value="NZ_VFPL01000001.1"/>
</dbReference>
<gene>
    <name evidence="1" type="ORF">F1649_15785</name>
</gene>
<organism evidence="1 2">
    <name type="scientific">Arcticibacter tournemirensis</name>
    <dbReference type="NCBI Taxonomy" id="699437"/>
    <lineage>
        <taxon>Bacteria</taxon>
        <taxon>Pseudomonadati</taxon>
        <taxon>Bacteroidota</taxon>
        <taxon>Sphingobacteriia</taxon>
        <taxon>Sphingobacteriales</taxon>
        <taxon>Sphingobacteriaceae</taxon>
        <taxon>Arcticibacter</taxon>
    </lineage>
</organism>
<comment type="caution">
    <text evidence="1">The sequence shown here is derived from an EMBL/GenBank/DDBJ whole genome shotgun (WGS) entry which is preliminary data.</text>
</comment>
<protein>
    <recommendedName>
        <fullName evidence="3">TerB family tellurite resistance protein</fullName>
    </recommendedName>
</protein>